<evidence type="ECO:0000256" key="5">
    <source>
        <dbReference type="SAM" id="MobiDB-lite"/>
    </source>
</evidence>
<dbReference type="Gene3D" id="2.30.29.30">
    <property type="entry name" value="Pleckstrin-homology domain (PH domain)/Phosphotyrosine-binding domain (PTB)"/>
    <property type="match status" value="1"/>
</dbReference>
<dbReference type="SUPFAM" id="SSF50729">
    <property type="entry name" value="PH domain-like"/>
    <property type="match status" value="1"/>
</dbReference>
<dbReference type="GO" id="GO:0008270">
    <property type="term" value="F:zinc ion binding"/>
    <property type="evidence" value="ECO:0007669"/>
    <property type="project" value="UniProtKB-KW"/>
</dbReference>
<keyword evidence="2" id="KW-0863">Zinc-finger</keyword>
<accession>A0AAX4NZV2</accession>
<dbReference type="SUPFAM" id="SSF57903">
    <property type="entry name" value="FYVE/PHD zinc finger"/>
    <property type="match status" value="1"/>
</dbReference>
<dbReference type="SMART" id="SM00233">
    <property type="entry name" value="PH"/>
    <property type="match status" value="2"/>
</dbReference>
<dbReference type="InterPro" id="IPR011011">
    <property type="entry name" value="Znf_FYVE_PHD"/>
</dbReference>
<evidence type="ECO:0000313" key="8">
    <source>
        <dbReference type="Proteomes" id="UP001472866"/>
    </source>
</evidence>
<reference evidence="7 8" key="1">
    <citation type="submission" date="2024-03" db="EMBL/GenBank/DDBJ databases">
        <title>Complete genome sequence of the green alga Chloropicon roscoffensis RCC1871.</title>
        <authorList>
            <person name="Lemieux C."/>
            <person name="Pombert J.-F."/>
            <person name="Otis C."/>
            <person name="Turmel M."/>
        </authorList>
    </citation>
    <scope>NUCLEOTIDE SEQUENCE [LARGE SCALE GENOMIC DNA]</scope>
    <source>
        <strain evidence="7 8">RCC1871</strain>
    </source>
</reference>
<dbReference type="CDD" id="cd00821">
    <property type="entry name" value="PH"/>
    <property type="match status" value="1"/>
</dbReference>
<name>A0AAX4NZV2_9CHLO</name>
<dbReference type="Pfam" id="PF01363">
    <property type="entry name" value="FYVE"/>
    <property type="match status" value="1"/>
</dbReference>
<dbReference type="PROSITE" id="PS50003">
    <property type="entry name" value="PH_DOMAIN"/>
    <property type="match status" value="1"/>
</dbReference>
<dbReference type="CDD" id="cd00065">
    <property type="entry name" value="FYVE_like_SF"/>
    <property type="match status" value="1"/>
</dbReference>
<feature type="domain" description="PH" evidence="6">
    <location>
        <begin position="272"/>
        <end position="369"/>
    </location>
</feature>
<feature type="coiled-coil region" evidence="4">
    <location>
        <begin position="74"/>
        <end position="132"/>
    </location>
</feature>
<feature type="region of interest" description="Disordered" evidence="5">
    <location>
        <begin position="387"/>
        <end position="417"/>
    </location>
</feature>
<organism evidence="7 8">
    <name type="scientific">Chloropicon roscoffensis</name>
    <dbReference type="NCBI Taxonomy" id="1461544"/>
    <lineage>
        <taxon>Eukaryota</taxon>
        <taxon>Viridiplantae</taxon>
        <taxon>Chlorophyta</taxon>
        <taxon>Chloropicophyceae</taxon>
        <taxon>Chloropicales</taxon>
        <taxon>Chloropicaceae</taxon>
        <taxon>Chloropicon</taxon>
    </lineage>
</organism>
<keyword evidence="8" id="KW-1185">Reference proteome</keyword>
<proteinExistence type="predicted"/>
<dbReference type="InterPro" id="IPR000306">
    <property type="entry name" value="Znf_FYVE"/>
</dbReference>
<dbReference type="Proteomes" id="UP001472866">
    <property type="component" value="Chromosome 01"/>
</dbReference>
<evidence type="ECO:0000256" key="1">
    <source>
        <dbReference type="ARBA" id="ARBA00022723"/>
    </source>
</evidence>
<dbReference type="Gene3D" id="3.30.40.10">
    <property type="entry name" value="Zinc/RING finger domain, C3HC4 (zinc finger)"/>
    <property type="match status" value="1"/>
</dbReference>
<dbReference type="InterPro" id="IPR051707">
    <property type="entry name" value="PI-Interact_SigTrans_Reg"/>
</dbReference>
<evidence type="ECO:0000313" key="7">
    <source>
        <dbReference type="EMBL" id="WZN59087.1"/>
    </source>
</evidence>
<sequence>MPEEDGIERSHWKEGSKIATCELPGCKMRFTLTIRRHHCRKCGKTLAVDFKNGNDCRVCKDCYNQERQWSKHDVNEANKTKKAAKALAEQLNRLTGENGRLEGEVEQLEEEVERLRDGNSELERRVRDLESHVSNTAVLAQVHKRKIRSDSSTTPWKERLVVASPGGIKYYKAQDSIGSVDLRSLSLVTGCIQSKHTSPVKGKSTSGLQMITKDGTIYEFSMPNGEQEVSLWQKHVDLLMQQETASNPGTPVKAGHGELAVQFSENKVRKENPFKMGWLNKKPGKTGFWQKRWFVVSDGLIAYYKSKSIINPIQQLSLVNAEARQISEKGKSLWCFQLFVPTSNRLFVMEAPSSEELASWISAIRGAAAYAKSLNLGEGKYNDQLQDNYSVSDQESLPDFDEERGSGSEMFESESED</sequence>
<dbReference type="InterPro" id="IPR001849">
    <property type="entry name" value="PH_domain"/>
</dbReference>
<protein>
    <recommendedName>
        <fullName evidence="6">PH domain-containing protein</fullName>
    </recommendedName>
</protein>
<dbReference type="InterPro" id="IPR011993">
    <property type="entry name" value="PH-like_dom_sf"/>
</dbReference>
<keyword evidence="3" id="KW-0862">Zinc</keyword>
<gene>
    <name evidence="7" type="ORF">HKI87_01g06120</name>
</gene>
<dbReference type="EMBL" id="CP151501">
    <property type="protein sequence ID" value="WZN59087.1"/>
    <property type="molecule type" value="Genomic_DNA"/>
</dbReference>
<evidence type="ECO:0000259" key="6">
    <source>
        <dbReference type="PROSITE" id="PS50003"/>
    </source>
</evidence>
<evidence type="ECO:0000256" key="2">
    <source>
        <dbReference type="ARBA" id="ARBA00022771"/>
    </source>
</evidence>
<keyword evidence="1" id="KW-0479">Metal-binding</keyword>
<evidence type="ECO:0000256" key="3">
    <source>
        <dbReference type="ARBA" id="ARBA00022833"/>
    </source>
</evidence>
<dbReference type="PANTHER" id="PTHR14336">
    <property type="entry name" value="TANDEM PH DOMAIN CONTAINING PROTEIN"/>
    <property type="match status" value="1"/>
</dbReference>
<dbReference type="SMART" id="SM00064">
    <property type="entry name" value="FYVE"/>
    <property type="match status" value="1"/>
</dbReference>
<keyword evidence="4" id="KW-0175">Coiled coil</keyword>
<dbReference type="InterPro" id="IPR013083">
    <property type="entry name" value="Znf_RING/FYVE/PHD"/>
</dbReference>
<dbReference type="AlphaFoldDB" id="A0AAX4NZV2"/>
<evidence type="ECO:0000256" key="4">
    <source>
        <dbReference type="SAM" id="Coils"/>
    </source>
</evidence>
<dbReference type="Pfam" id="PF00169">
    <property type="entry name" value="PH"/>
    <property type="match status" value="1"/>
</dbReference>